<dbReference type="Proteomes" id="UP000288096">
    <property type="component" value="Unassembled WGS sequence"/>
</dbReference>
<organism evidence="2 3">
    <name type="scientific">Desulfonema ishimotonii</name>
    <dbReference type="NCBI Taxonomy" id="45657"/>
    <lineage>
        <taxon>Bacteria</taxon>
        <taxon>Pseudomonadati</taxon>
        <taxon>Thermodesulfobacteriota</taxon>
        <taxon>Desulfobacteria</taxon>
        <taxon>Desulfobacterales</taxon>
        <taxon>Desulfococcaceae</taxon>
        <taxon>Desulfonema</taxon>
    </lineage>
</organism>
<proteinExistence type="predicted"/>
<comment type="caution">
    <text evidence="2">The sequence shown here is derived from an EMBL/GenBank/DDBJ whole genome shotgun (WGS) entry which is preliminary data.</text>
</comment>
<dbReference type="InterPro" id="IPR027383">
    <property type="entry name" value="Znf_put"/>
</dbReference>
<keyword evidence="3" id="KW-1185">Reference proteome</keyword>
<feature type="domain" description="Putative zinc-finger" evidence="1">
    <location>
        <begin position="7"/>
        <end position="36"/>
    </location>
</feature>
<dbReference type="Gene3D" id="1.10.10.1320">
    <property type="entry name" value="Anti-sigma factor, zinc-finger domain"/>
    <property type="match status" value="1"/>
</dbReference>
<evidence type="ECO:0000313" key="2">
    <source>
        <dbReference type="EMBL" id="GBC59346.1"/>
    </source>
</evidence>
<evidence type="ECO:0000313" key="3">
    <source>
        <dbReference type="Proteomes" id="UP000288096"/>
    </source>
</evidence>
<dbReference type="EMBL" id="BEXT01000001">
    <property type="protein sequence ID" value="GBC59346.1"/>
    <property type="molecule type" value="Genomic_DNA"/>
</dbReference>
<dbReference type="InterPro" id="IPR041916">
    <property type="entry name" value="Anti_sigma_zinc_sf"/>
</dbReference>
<dbReference type="OrthoDB" id="153510at2"/>
<dbReference type="RefSeq" id="WP_124326867.1">
    <property type="nucleotide sequence ID" value="NZ_BEXT01000001.1"/>
</dbReference>
<evidence type="ECO:0000259" key="1">
    <source>
        <dbReference type="Pfam" id="PF13490"/>
    </source>
</evidence>
<sequence>MNHIPLELLGQYIGGTLSGKQREEVEAHLSVCERCREEFVMAADLIDDESLYEPSDIPGVCLPVIIRKARFTVQTRKARSADLIDDESLHEPSDMPEGCLPGIIRKARFTVLTRKVRSAVSGIAKRFRGAVCEWQQGMAPPAWTLQSVRSESLSPESAAEQTYFLRKRMRNIDIELYAEQSDENHMRLCVKAFKREKPLCNVEVGLQREGGGKSMKILRHETAFFEKKRLPFGIYHLSLRYEEKPLGTYTFQIDPTGIYEEKDPLS</sequence>
<dbReference type="Pfam" id="PF13490">
    <property type="entry name" value="zf-HC2"/>
    <property type="match status" value="1"/>
</dbReference>
<reference evidence="3" key="1">
    <citation type="submission" date="2017-11" db="EMBL/GenBank/DDBJ databases">
        <authorList>
            <person name="Watanabe M."/>
            <person name="Kojima H."/>
        </authorList>
    </citation>
    <scope>NUCLEOTIDE SEQUENCE [LARGE SCALE GENOMIC DNA]</scope>
    <source>
        <strain evidence="3">Tokyo 01</strain>
    </source>
</reference>
<gene>
    <name evidence="2" type="ORF">DENIS_0285</name>
</gene>
<accession>A0A401FQV6</accession>
<protein>
    <recommendedName>
        <fullName evidence="1">Putative zinc-finger domain-containing protein</fullName>
    </recommendedName>
</protein>
<reference evidence="3" key="2">
    <citation type="submission" date="2019-01" db="EMBL/GenBank/DDBJ databases">
        <title>Genome sequence of Desulfonema ishimotonii strain Tokyo 01.</title>
        <authorList>
            <person name="Fukui M."/>
        </authorList>
    </citation>
    <scope>NUCLEOTIDE SEQUENCE [LARGE SCALE GENOMIC DNA]</scope>
    <source>
        <strain evidence="3">Tokyo 01</strain>
    </source>
</reference>
<name>A0A401FQV6_9BACT</name>
<dbReference type="AlphaFoldDB" id="A0A401FQV6"/>